<keyword evidence="2 7" id="KW-0378">Hydrolase</keyword>
<dbReference type="Pfam" id="PF00271">
    <property type="entry name" value="Helicase_C"/>
    <property type="match status" value="1"/>
</dbReference>
<reference evidence="13" key="1">
    <citation type="journal article" date="2018" name="Algal Res.">
        <title>Characterization of plant carbon substrate utilization by Auxenochlorella protothecoides.</title>
        <authorList>
            <person name="Vogler B.W."/>
            <person name="Starkenburg S.R."/>
            <person name="Sudasinghe N."/>
            <person name="Schambach J.Y."/>
            <person name="Rollin J.A."/>
            <person name="Pattathil S."/>
            <person name="Barry A.N."/>
        </authorList>
    </citation>
    <scope>NUCLEOTIDE SEQUENCE [LARGE SCALE GENOMIC DNA]</scope>
    <source>
        <strain evidence="13">UTEX 25</strain>
    </source>
</reference>
<dbReference type="Proteomes" id="UP000279271">
    <property type="component" value="Unassembled WGS sequence"/>
</dbReference>
<evidence type="ECO:0000313" key="12">
    <source>
        <dbReference type="EMBL" id="RMZ52507.1"/>
    </source>
</evidence>
<evidence type="ECO:0000259" key="10">
    <source>
        <dbReference type="PROSITE" id="PS51194"/>
    </source>
</evidence>
<evidence type="ECO:0000256" key="5">
    <source>
        <dbReference type="ARBA" id="ARBA00022884"/>
    </source>
</evidence>
<feature type="domain" description="DEAD-box RNA helicase Q" evidence="11">
    <location>
        <begin position="182"/>
        <end position="210"/>
    </location>
</feature>
<feature type="short sequence motif" description="Q motif" evidence="6">
    <location>
        <begin position="182"/>
        <end position="210"/>
    </location>
</feature>
<evidence type="ECO:0000256" key="7">
    <source>
        <dbReference type="RuleBase" id="RU365068"/>
    </source>
</evidence>
<dbReference type="GO" id="GO:0005524">
    <property type="term" value="F:ATP binding"/>
    <property type="evidence" value="ECO:0007669"/>
    <property type="project" value="UniProtKB-UniRule"/>
</dbReference>
<feature type="region of interest" description="Disordered" evidence="8">
    <location>
        <begin position="839"/>
        <end position="860"/>
    </location>
</feature>
<comment type="similarity">
    <text evidence="7">Belongs to the DEAD box helicase family.</text>
</comment>
<keyword evidence="5 7" id="KW-0694">RNA-binding</keyword>
<feature type="compositionally biased region" description="Basic residues" evidence="8">
    <location>
        <begin position="149"/>
        <end position="160"/>
    </location>
</feature>
<evidence type="ECO:0000256" key="1">
    <source>
        <dbReference type="ARBA" id="ARBA00022741"/>
    </source>
</evidence>
<keyword evidence="4 7" id="KW-0067">ATP-binding</keyword>
<accession>A0A3M7KQ68</accession>
<dbReference type="EMBL" id="QOKY01000204">
    <property type="protein sequence ID" value="RMZ52507.1"/>
    <property type="molecule type" value="Genomic_DNA"/>
</dbReference>
<comment type="function">
    <text evidence="7">RNA helicase.</text>
</comment>
<feature type="compositionally biased region" description="Low complexity" evidence="8">
    <location>
        <begin position="115"/>
        <end position="146"/>
    </location>
</feature>
<dbReference type="PROSITE" id="PS51194">
    <property type="entry name" value="HELICASE_CTER"/>
    <property type="match status" value="1"/>
</dbReference>
<dbReference type="EC" id="3.6.4.13" evidence="7"/>
<dbReference type="PROSITE" id="PS51192">
    <property type="entry name" value="HELICASE_ATP_BIND_1"/>
    <property type="match status" value="1"/>
</dbReference>
<evidence type="ECO:0000259" key="9">
    <source>
        <dbReference type="PROSITE" id="PS51192"/>
    </source>
</evidence>
<dbReference type="CDD" id="cd17946">
    <property type="entry name" value="DEADc_DDX24"/>
    <property type="match status" value="1"/>
</dbReference>
<keyword evidence="1 7" id="KW-0547">Nucleotide-binding</keyword>
<evidence type="ECO:0000256" key="4">
    <source>
        <dbReference type="ARBA" id="ARBA00022840"/>
    </source>
</evidence>
<dbReference type="PROSITE" id="PS51195">
    <property type="entry name" value="Q_MOTIF"/>
    <property type="match status" value="1"/>
</dbReference>
<gene>
    <name evidence="12" type="ORF">APUTEX25_003650</name>
</gene>
<feature type="domain" description="Helicase C-terminal" evidence="10">
    <location>
        <begin position="482"/>
        <end position="630"/>
    </location>
</feature>
<name>A0A3M7KQ68_AUXPR</name>
<dbReference type="GO" id="GO:0003723">
    <property type="term" value="F:RNA binding"/>
    <property type="evidence" value="ECO:0007669"/>
    <property type="project" value="UniProtKB-UniRule"/>
</dbReference>
<evidence type="ECO:0000256" key="2">
    <source>
        <dbReference type="ARBA" id="ARBA00022801"/>
    </source>
</evidence>
<dbReference type="AlphaFoldDB" id="A0A3M7KQ68"/>
<evidence type="ECO:0000256" key="6">
    <source>
        <dbReference type="PROSITE-ProRule" id="PRU00552"/>
    </source>
</evidence>
<dbReference type="Pfam" id="PF00270">
    <property type="entry name" value="DEAD"/>
    <property type="match status" value="1"/>
</dbReference>
<dbReference type="InterPro" id="IPR014001">
    <property type="entry name" value="Helicase_ATP-bd"/>
</dbReference>
<organism evidence="12 13">
    <name type="scientific">Auxenochlorella protothecoides</name>
    <name type="common">Green microalga</name>
    <name type="synonym">Chlorella protothecoides</name>
    <dbReference type="NCBI Taxonomy" id="3075"/>
    <lineage>
        <taxon>Eukaryota</taxon>
        <taxon>Viridiplantae</taxon>
        <taxon>Chlorophyta</taxon>
        <taxon>core chlorophytes</taxon>
        <taxon>Trebouxiophyceae</taxon>
        <taxon>Chlorellales</taxon>
        <taxon>Chlorellaceae</taxon>
        <taxon>Auxenochlorella</taxon>
    </lineage>
</organism>
<feature type="compositionally biased region" description="Basic and acidic residues" evidence="8">
    <location>
        <begin position="82"/>
        <end position="95"/>
    </location>
</feature>
<dbReference type="PANTHER" id="PTHR24031">
    <property type="entry name" value="RNA HELICASE"/>
    <property type="match status" value="1"/>
</dbReference>
<dbReference type="GO" id="GO:0016787">
    <property type="term" value="F:hydrolase activity"/>
    <property type="evidence" value="ECO:0007669"/>
    <property type="project" value="UniProtKB-KW"/>
</dbReference>
<keyword evidence="3 7" id="KW-0347">Helicase</keyword>
<dbReference type="InterPro" id="IPR027417">
    <property type="entry name" value="P-loop_NTPase"/>
</dbReference>
<dbReference type="SMART" id="SM00487">
    <property type="entry name" value="DEXDc"/>
    <property type="match status" value="1"/>
</dbReference>
<dbReference type="PROSITE" id="PS00039">
    <property type="entry name" value="DEAD_ATP_HELICASE"/>
    <property type="match status" value="1"/>
</dbReference>
<dbReference type="GO" id="GO:0003724">
    <property type="term" value="F:RNA helicase activity"/>
    <property type="evidence" value="ECO:0007669"/>
    <property type="project" value="UniProtKB-EC"/>
</dbReference>
<feature type="domain" description="Helicase ATP-binding" evidence="9">
    <location>
        <begin position="214"/>
        <end position="420"/>
    </location>
</feature>
<dbReference type="SUPFAM" id="SSF52540">
    <property type="entry name" value="P-loop containing nucleoside triphosphate hydrolases"/>
    <property type="match status" value="1"/>
</dbReference>
<dbReference type="InterPro" id="IPR011545">
    <property type="entry name" value="DEAD/DEAH_box_helicase_dom"/>
</dbReference>
<feature type="compositionally biased region" description="Low complexity" evidence="8">
    <location>
        <begin position="254"/>
        <end position="264"/>
    </location>
</feature>
<comment type="domain">
    <text evidence="7">The Q motif is unique to and characteristic of the DEAD box family of RNA helicases and controls ATP binding and hydrolysis.</text>
</comment>
<dbReference type="Gene3D" id="3.40.50.300">
    <property type="entry name" value="P-loop containing nucleotide triphosphate hydrolases"/>
    <property type="match status" value="2"/>
</dbReference>
<evidence type="ECO:0000256" key="3">
    <source>
        <dbReference type="ARBA" id="ARBA00022806"/>
    </source>
</evidence>
<evidence type="ECO:0000256" key="8">
    <source>
        <dbReference type="SAM" id="MobiDB-lite"/>
    </source>
</evidence>
<protein>
    <recommendedName>
        <fullName evidence="7">ATP-dependent RNA helicase</fullName>
        <ecNumber evidence="7">3.6.4.13</ecNumber>
    </recommendedName>
</protein>
<dbReference type="CDD" id="cd18787">
    <property type="entry name" value="SF2_C_DEAD"/>
    <property type="match status" value="1"/>
</dbReference>
<dbReference type="InterPro" id="IPR000629">
    <property type="entry name" value="RNA-helicase_DEAD-box_CS"/>
</dbReference>
<evidence type="ECO:0000313" key="13">
    <source>
        <dbReference type="Proteomes" id="UP000279271"/>
    </source>
</evidence>
<proteinExistence type="inferred from homology"/>
<comment type="caution">
    <text evidence="12">The sequence shown here is derived from an EMBL/GenBank/DDBJ whole genome shotgun (WGS) entry which is preliminary data.</text>
</comment>
<dbReference type="InterPro" id="IPR001650">
    <property type="entry name" value="Helicase_C-like"/>
</dbReference>
<dbReference type="InterPro" id="IPR014014">
    <property type="entry name" value="RNA_helicase_DEAD_Q_motif"/>
</dbReference>
<feature type="region of interest" description="Disordered" evidence="8">
    <location>
        <begin position="252"/>
        <end position="282"/>
    </location>
</feature>
<dbReference type="SMART" id="SM00490">
    <property type="entry name" value="HELICc"/>
    <property type="match status" value="1"/>
</dbReference>
<comment type="catalytic activity">
    <reaction evidence="7">
        <text>ATP + H2O = ADP + phosphate + H(+)</text>
        <dbReference type="Rhea" id="RHEA:13065"/>
        <dbReference type="ChEBI" id="CHEBI:15377"/>
        <dbReference type="ChEBI" id="CHEBI:15378"/>
        <dbReference type="ChEBI" id="CHEBI:30616"/>
        <dbReference type="ChEBI" id="CHEBI:43474"/>
        <dbReference type="ChEBI" id="CHEBI:456216"/>
        <dbReference type="EC" id="3.6.4.13"/>
    </reaction>
</comment>
<feature type="region of interest" description="Disordered" evidence="8">
    <location>
        <begin position="57"/>
        <end position="178"/>
    </location>
</feature>
<sequence length="860" mass="89957">MSKNKGLWGSKGWKRVNVADALLDTDEDGFVELEQLDGAYMGKIFQAPSGPDVLIPPEAPALGTGKKRKASLATTTTASPVEDMRAQLRRLRQEQRALSAQLKQATRAVGGAGSEAGAEAGSPEGPSGNDDATALAAAKPVALPSSSDKKKKAKKTKKKATSAEAVAPSSQTTTPTPPVDTRAWEGLGLHEEILGVLSTCGFSAPTAVQVACLPSALRDRRDIIGAAQTGSGKTLAFGLPIMQALLNERHMQTPAAAEEGPSEGPSEEGHGDEAPAPAATGGKRRGALRALILAPTRELALQVCSHLEVFGRALGVRVAPIVGGISSQKQERLLAHAPEVVVATPGRLWDQMQSGAAHLTDFSRLAFLVVDEADRMVQQGHYSELGEILGRVDGGSGEDGGPAPGAPRSMQTMIFSATLTLPANLRHRLKKGGGGSSGSATLDSLMDRVPFRGRKPAVVDLTTGMRVAARVSEAHLSCPEAERDEYLYCLLSCHPGRTIVFVNAVSAVRRLAAILKLLALPVQALHAGMQQRQRLKALDRFRADAAGVLVATDVAARGLDVRDVRCVVHYQLPASLDTYVHRSGRTGRASAEGLSLAMVTPKEQARFLALYRGLGREVPPEFPIDLSLLPAVRKRVRLAVRLDAHERKHSKSCAEAAWRSQHAEELGIELSDEELSEEEAAATGRRGGRRGQALEAGDRGVDGVIAAQVCLLVVFYGGKGSNGDKGGGGRLRAELGALLAEPLQPAFSQRYFTAGQASAVAAHAGQPSAHSVTTSSVALAQSLADSRAAACAAAAGPPRAKRKKKVGVDPRQAALAAAVAKAAAGRKRSRMLVVPASGAGAFGRSTTGPDALQALRASRQ</sequence>
<evidence type="ECO:0000259" key="11">
    <source>
        <dbReference type="PROSITE" id="PS51195"/>
    </source>
</evidence>